<proteinExistence type="predicted"/>
<comment type="caution">
    <text evidence="2">The sequence shown here is derived from an EMBL/GenBank/DDBJ whole genome shotgun (WGS) entry which is preliminary data.</text>
</comment>
<dbReference type="InterPro" id="IPR032466">
    <property type="entry name" value="Metal_Hydrolase"/>
</dbReference>
<dbReference type="InterPro" id="IPR050138">
    <property type="entry name" value="DHOase/Allantoinase_Hydrolase"/>
</dbReference>
<dbReference type="GO" id="GO:0005737">
    <property type="term" value="C:cytoplasm"/>
    <property type="evidence" value="ECO:0007669"/>
    <property type="project" value="TreeGrafter"/>
</dbReference>
<feature type="domain" description="Amidohydrolase-related" evidence="1">
    <location>
        <begin position="557"/>
        <end position="629"/>
    </location>
</feature>
<dbReference type="InterPro" id="IPR011059">
    <property type="entry name" value="Metal-dep_hydrolase_composite"/>
</dbReference>
<dbReference type="Gene3D" id="3.20.20.140">
    <property type="entry name" value="Metal-dependent hydrolases"/>
    <property type="match status" value="1"/>
</dbReference>
<reference evidence="2" key="1">
    <citation type="submission" date="2021-09" db="EMBL/GenBank/DDBJ databases">
        <authorList>
            <consortium name="AG Swart"/>
            <person name="Singh M."/>
            <person name="Singh A."/>
            <person name="Seah K."/>
            <person name="Emmerich C."/>
        </authorList>
    </citation>
    <scope>NUCLEOTIDE SEQUENCE</scope>
    <source>
        <strain evidence="2">ATCC30299</strain>
    </source>
</reference>
<dbReference type="AlphaFoldDB" id="A0AAU9IZS1"/>
<name>A0AAU9IZS1_9CILI</name>
<dbReference type="GO" id="GO:0006145">
    <property type="term" value="P:purine nucleobase catabolic process"/>
    <property type="evidence" value="ECO:0007669"/>
    <property type="project" value="TreeGrafter"/>
</dbReference>
<sequence>MGKKAIVSKHIVLSGDHHLYSHHPMYGIILIEGEFIFDVIILDDNVPVNAVIEKYSEWSPQDYANFYISPGIIDLNVRREFENYTFLTKSAVSGGVSLIIEEDGFYTADFQNGDLYCDIGKILVLDKNNFERLEEIQSKEYLAVKSYLFPPSTSVQTVPSDLAVFFDRVSELKLPVFIDPTLPDARMLFMASPMRFEKVEERNTAEKSENYNVFAAAFPDTIDSEDDSESSQSIPDLEVTRSFWNEDLEKLQHQMIKSRSNSGENFECLQIHKEIQKEISPVNDSDEYSLLIYSSKSPHLRSKTHTIFDDLDKRIKQNQVSIENISQAEQFTYKQAGRTEFRRQSFPFAGNTIPIMEMPKTQAEPVKNTYEDRMKFRRPQALSIKPQQEKHEDKKRIYVYHLANYSEHWETSGIEKILASLRPEIPLHIVGISSAIAINKIRQAKEHFPRLTCEIPAPHLYFTCDSVKDGSTIFKNSPPIRNRGNCNLLWDLLKMKAIDCISSQHAFISPRCKDIENGNFHKALNGICSIGFTLQAIWTMLNVPVSTQSQLEHYIIRISKWLSLYPARILNIQDKRGSIEKGKYCDLVIWSPYERIKINEIYSENEEISPFLGQEMHGKIHKVYVRGKVAYDEKEFFIHGKQMLSG</sequence>
<protein>
    <recommendedName>
        <fullName evidence="1">Amidohydrolase-related domain-containing protein</fullName>
    </recommendedName>
</protein>
<dbReference type="EMBL" id="CAJZBQ010000023">
    <property type="protein sequence ID" value="CAG9319521.1"/>
    <property type="molecule type" value="Genomic_DNA"/>
</dbReference>
<dbReference type="InterPro" id="IPR006680">
    <property type="entry name" value="Amidohydro-rel"/>
</dbReference>
<evidence type="ECO:0000259" key="1">
    <source>
        <dbReference type="Pfam" id="PF01979"/>
    </source>
</evidence>
<dbReference type="Pfam" id="PF01979">
    <property type="entry name" value="Amidohydro_1"/>
    <property type="match status" value="1"/>
</dbReference>
<evidence type="ECO:0000313" key="3">
    <source>
        <dbReference type="Proteomes" id="UP001162131"/>
    </source>
</evidence>
<dbReference type="GO" id="GO:0004038">
    <property type="term" value="F:allantoinase activity"/>
    <property type="evidence" value="ECO:0007669"/>
    <property type="project" value="TreeGrafter"/>
</dbReference>
<dbReference type="Proteomes" id="UP001162131">
    <property type="component" value="Unassembled WGS sequence"/>
</dbReference>
<organism evidence="2 3">
    <name type="scientific">Blepharisma stoltei</name>
    <dbReference type="NCBI Taxonomy" id="1481888"/>
    <lineage>
        <taxon>Eukaryota</taxon>
        <taxon>Sar</taxon>
        <taxon>Alveolata</taxon>
        <taxon>Ciliophora</taxon>
        <taxon>Postciliodesmatophora</taxon>
        <taxon>Heterotrichea</taxon>
        <taxon>Heterotrichida</taxon>
        <taxon>Blepharismidae</taxon>
        <taxon>Blepharisma</taxon>
    </lineage>
</organism>
<dbReference type="PANTHER" id="PTHR43668">
    <property type="entry name" value="ALLANTOINASE"/>
    <property type="match status" value="1"/>
</dbReference>
<gene>
    <name evidence="2" type="ORF">BSTOLATCC_MIC24072</name>
</gene>
<dbReference type="SUPFAM" id="SSF51338">
    <property type="entry name" value="Composite domain of metallo-dependent hydrolases"/>
    <property type="match status" value="1"/>
</dbReference>
<evidence type="ECO:0000313" key="2">
    <source>
        <dbReference type="EMBL" id="CAG9319521.1"/>
    </source>
</evidence>
<dbReference type="SUPFAM" id="SSF51556">
    <property type="entry name" value="Metallo-dependent hydrolases"/>
    <property type="match status" value="1"/>
</dbReference>
<dbReference type="PANTHER" id="PTHR43668:SF2">
    <property type="entry name" value="ALLANTOINASE"/>
    <property type="match status" value="1"/>
</dbReference>
<accession>A0AAU9IZS1</accession>
<keyword evidence="3" id="KW-1185">Reference proteome</keyword>